<dbReference type="AlphaFoldDB" id="A0A1Y6LFJ1"/>
<feature type="compositionally biased region" description="Basic and acidic residues" evidence="1">
    <location>
        <begin position="239"/>
        <end position="251"/>
    </location>
</feature>
<feature type="compositionally biased region" description="Basic and acidic residues" evidence="1">
    <location>
        <begin position="208"/>
        <end position="226"/>
    </location>
</feature>
<proteinExistence type="predicted"/>
<feature type="compositionally biased region" description="Polar residues" evidence="1">
    <location>
        <begin position="190"/>
        <end position="204"/>
    </location>
</feature>
<evidence type="ECO:0000313" key="3">
    <source>
        <dbReference type="Proteomes" id="UP000215453"/>
    </source>
</evidence>
<feature type="compositionally biased region" description="Low complexity" evidence="1">
    <location>
        <begin position="166"/>
        <end position="182"/>
    </location>
</feature>
<protein>
    <submittedName>
        <fullName evidence="2">Uncharacterized protein</fullName>
    </submittedName>
</protein>
<reference evidence="2 3" key="1">
    <citation type="submission" date="2016-10" db="EMBL/GenBank/DDBJ databases">
        <authorList>
            <person name="Varghese N."/>
        </authorList>
    </citation>
    <scope>NUCLEOTIDE SEQUENCE [LARGE SCALE GENOMIC DNA]</scope>
</reference>
<feature type="compositionally biased region" description="Acidic residues" evidence="1">
    <location>
        <begin position="124"/>
        <end position="160"/>
    </location>
</feature>
<dbReference type="EMBL" id="LT882678">
    <property type="protein sequence ID" value="SMY23163.1"/>
    <property type="molecule type" value="Genomic_DNA"/>
</dbReference>
<name>A0A1Y6LFJ1_ZYMTR</name>
<feature type="region of interest" description="Disordered" evidence="1">
    <location>
        <begin position="120"/>
        <end position="270"/>
    </location>
</feature>
<sequence length="270" mass="30349">MANPTAQQPNLLDSIDDVYDMFHRGQNAAFAEAADDLLDNYPKLNRFHRVQLMALLVRVVDDYQEVDQLYDEALREFRTLKRHFLYNGNDNPNFESHLQKLQVILDGSKTVVDEMAGISSEPADGQDAEMEEDGLEMEEESVEMEDENAAMEEEDGDDTLIPDTFPLPTISLSDLPSSSPNLMADDTLPLSESSQQFQNSTDPTEMSEEPKSDDLPIRPPPHKEGKFGGSMRRRYGKGLLKEKMSIADLRKISGVPPPHDEKDEEGMASE</sequence>
<evidence type="ECO:0000256" key="1">
    <source>
        <dbReference type="SAM" id="MobiDB-lite"/>
    </source>
</evidence>
<gene>
    <name evidence="2" type="ORF">ZT1A5_G4603</name>
</gene>
<dbReference type="Proteomes" id="UP000215453">
    <property type="component" value="Chromosome 3"/>
</dbReference>
<accession>A0A1Y6LFJ1</accession>
<organism evidence="2 3">
    <name type="scientific">Zymoseptoria tritici ST99CH_1A5</name>
    <dbReference type="NCBI Taxonomy" id="1276529"/>
    <lineage>
        <taxon>Eukaryota</taxon>
        <taxon>Fungi</taxon>
        <taxon>Dikarya</taxon>
        <taxon>Ascomycota</taxon>
        <taxon>Pezizomycotina</taxon>
        <taxon>Dothideomycetes</taxon>
        <taxon>Dothideomycetidae</taxon>
        <taxon>Mycosphaerellales</taxon>
        <taxon>Mycosphaerellaceae</taxon>
        <taxon>Zymoseptoria</taxon>
    </lineage>
</organism>
<evidence type="ECO:0000313" key="2">
    <source>
        <dbReference type="EMBL" id="SMY23163.1"/>
    </source>
</evidence>